<dbReference type="EMBL" id="SRRZ01000183">
    <property type="protein sequence ID" value="NQE38136.1"/>
    <property type="molecule type" value="Genomic_DNA"/>
</dbReference>
<evidence type="ECO:0000313" key="2">
    <source>
        <dbReference type="Proteomes" id="UP000702425"/>
    </source>
</evidence>
<name>A0ABX2D6E5_9CYAN</name>
<proteinExistence type="predicted"/>
<protein>
    <submittedName>
        <fullName evidence="1">Uncharacterized protein</fullName>
    </submittedName>
</protein>
<reference evidence="1 2" key="1">
    <citation type="journal article" date="2020" name="Sci. Rep.">
        <title>A novel cyanobacterial geosmin producer, revising GeoA distribution and dispersion patterns in Bacteria.</title>
        <authorList>
            <person name="Churro C."/>
            <person name="Semedo-Aguiar A.P."/>
            <person name="Silva A.D."/>
            <person name="Pereira-Leal J.B."/>
            <person name="Leite R.B."/>
        </authorList>
    </citation>
    <scope>NUCLEOTIDE SEQUENCE [LARGE SCALE GENOMIC DNA]</scope>
    <source>
        <strain evidence="1 2">IPMA8</strain>
    </source>
</reference>
<gene>
    <name evidence="1" type="ORF">E5S67_05920</name>
</gene>
<evidence type="ECO:0000313" key="1">
    <source>
        <dbReference type="EMBL" id="NQE38136.1"/>
    </source>
</evidence>
<dbReference type="Proteomes" id="UP000702425">
    <property type="component" value="Unassembled WGS sequence"/>
</dbReference>
<accession>A0ABX2D6E5</accession>
<comment type="caution">
    <text evidence="1">The sequence shown here is derived from an EMBL/GenBank/DDBJ whole genome shotgun (WGS) entry which is preliminary data.</text>
</comment>
<sequence length="86" mass="9661">MQVSDRTMSVTNSTLSRLIEELGTECQNVITLIHQLQLLDLSALQKAEILAEFLSDPIHLNVPCGEDFQTLVAEEMEKLSDDDEKD</sequence>
<dbReference type="RefSeq" id="WP_172192667.1">
    <property type="nucleotide sequence ID" value="NZ_CAWPPK010000094.1"/>
</dbReference>
<keyword evidence="2" id="KW-1185">Reference proteome</keyword>
<organism evidence="1 2">
    <name type="scientific">Microcoleus asticus IPMA8</name>
    <dbReference type="NCBI Taxonomy" id="2563858"/>
    <lineage>
        <taxon>Bacteria</taxon>
        <taxon>Bacillati</taxon>
        <taxon>Cyanobacteriota</taxon>
        <taxon>Cyanophyceae</taxon>
        <taxon>Oscillatoriophycideae</taxon>
        <taxon>Oscillatoriales</taxon>
        <taxon>Microcoleaceae</taxon>
        <taxon>Microcoleus</taxon>
        <taxon>Microcoleus asticus</taxon>
    </lineage>
</organism>